<gene>
    <name evidence="8" type="primary">NAA40</name>
</gene>
<accession>A0A670YR82</accession>
<keyword evidence="6" id="KW-0012">Acyltransferase</keyword>
<evidence type="ECO:0000256" key="1">
    <source>
        <dbReference type="ARBA" id="ARBA00004123"/>
    </source>
</evidence>
<dbReference type="GeneTree" id="ENSGT00390000014903"/>
<dbReference type="InterPro" id="IPR039949">
    <property type="entry name" value="NAA40"/>
</dbReference>
<evidence type="ECO:0000256" key="5">
    <source>
        <dbReference type="ARBA" id="ARBA00023242"/>
    </source>
</evidence>
<feature type="signal peptide" evidence="7">
    <location>
        <begin position="1"/>
        <end position="20"/>
    </location>
</feature>
<reference evidence="8" key="2">
    <citation type="submission" date="2025-09" db="UniProtKB">
        <authorList>
            <consortium name="Ensembl"/>
        </authorList>
    </citation>
    <scope>IDENTIFICATION</scope>
</reference>
<reference evidence="8" key="1">
    <citation type="submission" date="2025-08" db="UniProtKB">
        <authorList>
            <consortium name="Ensembl"/>
        </authorList>
    </citation>
    <scope>IDENTIFICATION</scope>
</reference>
<protein>
    <submittedName>
        <fullName evidence="8">N-alpha-acetyltransferase 40, NatD catalytic subunit</fullName>
    </submittedName>
</protein>
<keyword evidence="3" id="KW-0963">Cytoplasm</keyword>
<dbReference type="PANTHER" id="PTHR20531:SF1">
    <property type="entry name" value="N-ALPHA-ACETYLTRANSFERASE 40"/>
    <property type="match status" value="1"/>
</dbReference>
<sequence length="143" mass="15964">MGNCSVLFVCCVLAFQPSWLQRKSSKGKEKKQKRLEERAAMDAVCAKVDAANKLGDPLEAFPVFKKYDRNGTQMKKVMLTVFKHNHGANQFFREALQFEIDDTSPSMSGCCGEDCSYEILSRRTKFGESQQAHLGTPCGGCCH</sequence>
<dbReference type="Gene3D" id="3.40.630.30">
    <property type="match status" value="1"/>
</dbReference>
<keyword evidence="7" id="KW-0732">Signal</keyword>
<organism evidence="8 9">
    <name type="scientific">Pseudonaja textilis</name>
    <name type="common">Eastern brown snake</name>
    <dbReference type="NCBI Taxonomy" id="8673"/>
    <lineage>
        <taxon>Eukaryota</taxon>
        <taxon>Metazoa</taxon>
        <taxon>Chordata</taxon>
        <taxon>Craniata</taxon>
        <taxon>Vertebrata</taxon>
        <taxon>Euteleostomi</taxon>
        <taxon>Lepidosauria</taxon>
        <taxon>Squamata</taxon>
        <taxon>Bifurcata</taxon>
        <taxon>Unidentata</taxon>
        <taxon>Episquamata</taxon>
        <taxon>Toxicofera</taxon>
        <taxon>Serpentes</taxon>
        <taxon>Colubroidea</taxon>
        <taxon>Elapidae</taxon>
        <taxon>Hydrophiinae</taxon>
        <taxon>Pseudonaja</taxon>
    </lineage>
</organism>
<evidence type="ECO:0000313" key="9">
    <source>
        <dbReference type="Proteomes" id="UP000472273"/>
    </source>
</evidence>
<comment type="subcellular location">
    <subcellularLocation>
        <location evidence="2">Cytoplasm</location>
    </subcellularLocation>
    <subcellularLocation>
        <location evidence="1">Nucleus</location>
    </subcellularLocation>
</comment>
<keyword evidence="9" id="KW-1185">Reference proteome</keyword>
<proteinExistence type="predicted"/>
<evidence type="ECO:0000313" key="8">
    <source>
        <dbReference type="Ensembl" id="ENSPTXP00000014267.1"/>
    </source>
</evidence>
<dbReference type="GO" id="GO:0010485">
    <property type="term" value="F:histone H4 acetyltransferase activity"/>
    <property type="evidence" value="ECO:0007669"/>
    <property type="project" value="InterPro"/>
</dbReference>
<evidence type="ECO:0000256" key="7">
    <source>
        <dbReference type="SAM" id="SignalP"/>
    </source>
</evidence>
<dbReference type="AlphaFoldDB" id="A0A670YR82"/>
<evidence type="ECO:0000256" key="6">
    <source>
        <dbReference type="ARBA" id="ARBA00023315"/>
    </source>
</evidence>
<name>A0A670YR82_PSETE</name>
<keyword evidence="4" id="KW-0808">Transferase</keyword>
<dbReference type="GO" id="GO:0005634">
    <property type="term" value="C:nucleus"/>
    <property type="evidence" value="ECO:0007669"/>
    <property type="project" value="UniProtKB-SubCell"/>
</dbReference>
<dbReference type="Ensembl" id="ENSPTXT00000014717.1">
    <property type="protein sequence ID" value="ENSPTXP00000014267.1"/>
    <property type="gene ID" value="ENSPTXG00000009899.1"/>
</dbReference>
<dbReference type="PANTHER" id="PTHR20531">
    <property type="entry name" value="N-ALPHA-ACETYLTRANSFERASE 40"/>
    <property type="match status" value="1"/>
</dbReference>
<dbReference type="Proteomes" id="UP000472273">
    <property type="component" value="Unplaced"/>
</dbReference>
<feature type="chain" id="PRO_5025546045" evidence="7">
    <location>
        <begin position="21"/>
        <end position="143"/>
    </location>
</feature>
<keyword evidence="5" id="KW-0539">Nucleus</keyword>
<dbReference type="GO" id="GO:0043998">
    <property type="term" value="F:histone H2A acetyltransferase activity"/>
    <property type="evidence" value="ECO:0007669"/>
    <property type="project" value="InterPro"/>
</dbReference>
<dbReference type="GO" id="GO:0005737">
    <property type="term" value="C:cytoplasm"/>
    <property type="evidence" value="ECO:0007669"/>
    <property type="project" value="UniProtKB-SubCell"/>
</dbReference>
<evidence type="ECO:0000256" key="2">
    <source>
        <dbReference type="ARBA" id="ARBA00004496"/>
    </source>
</evidence>
<evidence type="ECO:0000256" key="3">
    <source>
        <dbReference type="ARBA" id="ARBA00022490"/>
    </source>
</evidence>
<evidence type="ECO:0000256" key="4">
    <source>
        <dbReference type="ARBA" id="ARBA00022679"/>
    </source>
</evidence>
<dbReference type="GO" id="GO:1990189">
    <property type="term" value="F:protein N-terminal-serine acetyltransferase activity"/>
    <property type="evidence" value="ECO:0007669"/>
    <property type="project" value="TreeGrafter"/>
</dbReference>